<evidence type="ECO:0000313" key="2">
    <source>
        <dbReference type="Proteomes" id="UP000594707"/>
    </source>
</evidence>
<dbReference type="RefSeq" id="WP_103599534.1">
    <property type="nucleotide sequence ID" value="NZ_CABPTX010000002.1"/>
</dbReference>
<dbReference type="AlphaFoldDB" id="A0A7S9WWL3"/>
<name>A0A7S9WWL3_9BACT</name>
<evidence type="ECO:0000313" key="1">
    <source>
        <dbReference type="EMBL" id="QPH96024.1"/>
    </source>
</evidence>
<accession>A0A7S9WWL3</accession>
<gene>
    <name evidence="1" type="ORF">CVT08_01660</name>
</gene>
<proteinExistence type="predicted"/>
<sequence>MSDETLEIKHLHDKFKKLGILQEPNEHFDLGINNEILLPAICLRIDALKFDEIKDLAKLLMLYTYSLNEWCFFIFPSLNLALYPHDERGFGCIGLNDDTKNGLNFLEFCKREKNAKVVLKEQNSK</sequence>
<dbReference type="EMBL" id="CP060705">
    <property type="protein sequence ID" value="QPH96024.1"/>
    <property type="molecule type" value="Genomic_DNA"/>
</dbReference>
<organism evidence="1 2">
    <name type="scientific">Campylobacter concisus</name>
    <dbReference type="NCBI Taxonomy" id="199"/>
    <lineage>
        <taxon>Bacteria</taxon>
        <taxon>Pseudomonadati</taxon>
        <taxon>Campylobacterota</taxon>
        <taxon>Epsilonproteobacteria</taxon>
        <taxon>Campylobacterales</taxon>
        <taxon>Campylobacteraceae</taxon>
        <taxon>Campylobacter</taxon>
    </lineage>
</organism>
<protein>
    <submittedName>
        <fullName evidence="1">Uncharacterized protein</fullName>
    </submittedName>
</protein>
<dbReference type="Proteomes" id="UP000594707">
    <property type="component" value="Chromosome"/>
</dbReference>
<reference evidence="1 2" key="1">
    <citation type="journal article" date="2018" name="Emerg. Microbes Infect.">
        <title>Genomic analysis of oral Campylobacter concisus strains identified a potential bacterial molecular marker associated with active Crohn's disease.</title>
        <authorList>
            <person name="Liu F."/>
            <person name="Ma R."/>
            <person name="Tay C.Y.A."/>
            <person name="Octavia S."/>
            <person name="Lan R."/>
            <person name="Chung H.K.L."/>
            <person name="Riordan S.M."/>
            <person name="Grimm M.C."/>
            <person name="Leong R.W."/>
            <person name="Tanaka M.M."/>
            <person name="Connor S."/>
            <person name="Zhang L."/>
        </authorList>
    </citation>
    <scope>NUCLEOTIDE SEQUENCE [LARGE SCALE GENOMIC DNA]</scope>
    <source>
        <strain evidence="1 2">P13UCO-S1</strain>
    </source>
</reference>